<evidence type="ECO:0000313" key="3">
    <source>
        <dbReference type="Proteomes" id="UP001652338"/>
    </source>
</evidence>
<accession>A0ABT2SM58</accession>
<comment type="caution">
    <text evidence="2">The sequence shown here is derived from an EMBL/GenBank/DDBJ whole genome shotgun (WGS) entry which is preliminary data.</text>
</comment>
<sequence length="157" mass="18837">MIQRFTTIKSTIINRSHTLWQYQRSQRLTSEKGILTNRMQLILSMEFHRLQLRIFRKQILRKFRYRSRQRDPPHRRAVSKSAGADSSHLIRQTEIRQTIAVTKGSRSNMRKFSRKLYRLNHTFTLKSLRCNPSDIRWNQRIRMNIPTGIFSGNNPII</sequence>
<proteinExistence type="predicted"/>
<gene>
    <name evidence="2" type="ORF">OCV47_08600</name>
</gene>
<evidence type="ECO:0000256" key="1">
    <source>
        <dbReference type="SAM" id="MobiDB-lite"/>
    </source>
</evidence>
<keyword evidence="3" id="KW-1185">Reference proteome</keyword>
<protein>
    <submittedName>
        <fullName evidence="2">Uncharacterized protein</fullName>
    </submittedName>
</protein>
<name>A0ABT2SM58_9FIRM</name>
<evidence type="ECO:0000313" key="2">
    <source>
        <dbReference type="EMBL" id="MCU6725406.1"/>
    </source>
</evidence>
<reference evidence="2 3" key="1">
    <citation type="journal article" date="2021" name="ISME Commun">
        <title>Automated analysis of genomic sequences facilitates high-throughput and comprehensive description of bacteria.</title>
        <authorList>
            <person name="Hitch T.C.A."/>
        </authorList>
    </citation>
    <scope>NUCLEOTIDE SEQUENCE [LARGE SCALE GENOMIC DNA]</scope>
    <source>
        <strain evidence="2 3">Sanger_29</strain>
    </source>
</reference>
<dbReference type="Proteomes" id="UP001652338">
    <property type="component" value="Unassembled WGS sequence"/>
</dbReference>
<dbReference type="EMBL" id="JAOQKE010000009">
    <property type="protein sequence ID" value="MCU6725406.1"/>
    <property type="molecule type" value="Genomic_DNA"/>
</dbReference>
<organism evidence="2 3">
    <name type="scientific">Muricoprocola aceti</name>
    <dbReference type="NCBI Taxonomy" id="2981772"/>
    <lineage>
        <taxon>Bacteria</taxon>
        <taxon>Bacillati</taxon>
        <taxon>Bacillota</taxon>
        <taxon>Clostridia</taxon>
        <taxon>Lachnospirales</taxon>
        <taxon>Lachnospiraceae</taxon>
        <taxon>Muricoprocola</taxon>
    </lineage>
</organism>
<feature type="region of interest" description="Disordered" evidence="1">
    <location>
        <begin position="66"/>
        <end position="87"/>
    </location>
</feature>